<dbReference type="InterPro" id="IPR036457">
    <property type="entry name" value="PPM-type-like_dom_sf"/>
</dbReference>
<keyword evidence="3" id="KW-0175">Coiled coil</keyword>
<proteinExistence type="predicted"/>
<dbReference type="AlphaFoldDB" id="A0A6S6RUB9"/>
<dbReference type="Gene3D" id="3.40.50.2300">
    <property type="match status" value="1"/>
</dbReference>
<dbReference type="PANTHER" id="PTHR43156:SF2">
    <property type="entry name" value="STAGE II SPORULATION PROTEIN E"/>
    <property type="match status" value="1"/>
</dbReference>
<evidence type="ECO:0000256" key="2">
    <source>
        <dbReference type="PROSITE-ProRule" id="PRU00169"/>
    </source>
</evidence>
<evidence type="ECO:0000259" key="4">
    <source>
        <dbReference type="PROSITE" id="PS50110"/>
    </source>
</evidence>
<dbReference type="Pfam" id="PF07228">
    <property type="entry name" value="SpoIIE"/>
    <property type="match status" value="1"/>
</dbReference>
<dbReference type="SUPFAM" id="SSF52172">
    <property type="entry name" value="CheY-like"/>
    <property type="match status" value="1"/>
</dbReference>
<dbReference type="InterPro" id="IPR001789">
    <property type="entry name" value="Sig_transdc_resp-reg_receiver"/>
</dbReference>
<feature type="modified residue" description="4-aspartylphosphate" evidence="2">
    <location>
        <position position="75"/>
    </location>
</feature>
<dbReference type="GO" id="GO:0016791">
    <property type="term" value="F:phosphatase activity"/>
    <property type="evidence" value="ECO:0007669"/>
    <property type="project" value="TreeGrafter"/>
</dbReference>
<dbReference type="InterPro" id="IPR001932">
    <property type="entry name" value="PPM-type_phosphatase-like_dom"/>
</dbReference>
<gene>
    <name evidence="5" type="ORF">HELGO_WM12217</name>
</gene>
<name>A0A6S6RUB9_9BACT</name>
<dbReference type="InterPro" id="IPR011006">
    <property type="entry name" value="CheY-like_superfamily"/>
</dbReference>
<dbReference type="EMBL" id="CACVAP010000030">
    <property type="protein sequence ID" value="CAA6800207.1"/>
    <property type="molecule type" value="Genomic_DNA"/>
</dbReference>
<dbReference type="SMART" id="SM00331">
    <property type="entry name" value="PP2C_SIG"/>
    <property type="match status" value="1"/>
</dbReference>
<dbReference type="PROSITE" id="PS50110">
    <property type="entry name" value="RESPONSE_REGULATORY"/>
    <property type="match status" value="1"/>
</dbReference>
<dbReference type="GO" id="GO:0000160">
    <property type="term" value="P:phosphorelay signal transduction system"/>
    <property type="evidence" value="ECO:0007669"/>
    <property type="project" value="InterPro"/>
</dbReference>
<reference evidence="5" key="1">
    <citation type="submission" date="2020-01" db="EMBL/GenBank/DDBJ databases">
        <authorList>
            <person name="Meier V. D."/>
            <person name="Meier V D."/>
        </authorList>
    </citation>
    <scope>NUCLEOTIDE SEQUENCE</scope>
    <source>
        <strain evidence="5">HLG_WM_MAG_06</strain>
    </source>
</reference>
<dbReference type="Gene3D" id="3.60.40.10">
    <property type="entry name" value="PPM-type phosphatase domain"/>
    <property type="match status" value="1"/>
</dbReference>
<evidence type="ECO:0000256" key="1">
    <source>
        <dbReference type="ARBA" id="ARBA00022801"/>
    </source>
</evidence>
<evidence type="ECO:0000256" key="3">
    <source>
        <dbReference type="SAM" id="Coils"/>
    </source>
</evidence>
<dbReference type="PANTHER" id="PTHR43156">
    <property type="entry name" value="STAGE II SPORULATION PROTEIN E-RELATED"/>
    <property type="match status" value="1"/>
</dbReference>
<sequence>MVLMIELIIYKTKARPMNSNEKLNKVLIVDDEVFNLDLLEIALSDLQDSEIIRATDGFQVLKKVQETYFDLIILDISMPELDGLEVLQELKRTDATSYIPVIVVTSKTEDRYKALEMGAEEFLSKPIDVIELRFRVNNLLRLKKYNDLQVSFNQLLEEEVAKKENLLRNLAHVEQELELAREIQQSLVPKVYPKSDVLDVHGSCTPAFEVGGDYFDVFKTDNGNYTVFVISDVSGHGFASALVSMQFRTLIRSKLLSESKTFTEHIEEINNIMCGENEEASMFITGLFLRYCHETQVMEFINAGHHDPIGIEGMEYSRGIPIGIQDHMPFATTTAVFEKGMQLLVYTDGIIEEENSEKEMYGDRIYALKEKVKDHDARKQTELILEEYNEFIEKQKDDVTILIIKAI</sequence>
<dbReference type="SMART" id="SM00448">
    <property type="entry name" value="REC"/>
    <property type="match status" value="1"/>
</dbReference>
<protein>
    <submittedName>
        <fullName evidence="5">Serine phosphatase RsbU, regulator of sigma subunit</fullName>
    </submittedName>
</protein>
<feature type="domain" description="Response regulatory" evidence="4">
    <location>
        <begin position="25"/>
        <end position="140"/>
    </location>
</feature>
<keyword evidence="2" id="KW-0597">Phosphoprotein</keyword>
<dbReference type="InterPro" id="IPR052016">
    <property type="entry name" value="Bact_Sigma-Reg"/>
</dbReference>
<organism evidence="5">
    <name type="scientific">uncultured Sulfurovum sp</name>
    <dbReference type="NCBI Taxonomy" id="269237"/>
    <lineage>
        <taxon>Bacteria</taxon>
        <taxon>Pseudomonadati</taxon>
        <taxon>Campylobacterota</taxon>
        <taxon>Epsilonproteobacteria</taxon>
        <taxon>Campylobacterales</taxon>
        <taxon>Sulfurovaceae</taxon>
        <taxon>Sulfurovum</taxon>
        <taxon>environmental samples</taxon>
    </lineage>
</organism>
<evidence type="ECO:0000313" key="5">
    <source>
        <dbReference type="EMBL" id="CAA6800207.1"/>
    </source>
</evidence>
<dbReference type="Pfam" id="PF00072">
    <property type="entry name" value="Response_reg"/>
    <property type="match status" value="1"/>
</dbReference>
<feature type="coiled-coil region" evidence="3">
    <location>
        <begin position="153"/>
        <end position="183"/>
    </location>
</feature>
<dbReference type="SUPFAM" id="SSF81606">
    <property type="entry name" value="PP2C-like"/>
    <property type="match status" value="1"/>
</dbReference>
<keyword evidence="1" id="KW-0378">Hydrolase</keyword>
<accession>A0A6S6RUB9</accession>